<dbReference type="AlphaFoldDB" id="A0A094R1H2"/>
<dbReference type="Gene3D" id="3.40.50.720">
    <property type="entry name" value="NAD(P)-binding Rossmann-like Domain"/>
    <property type="match status" value="1"/>
</dbReference>
<feature type="domain" description="NAD-dependent epimerase/dehydratase" evidence="1">
    <location>
        <begin position="4"/>
        <end position="238"/>
    </location>
</feature>
<proteinExistence type="predicted"/>
<dbReference type="CDD" id="cd08946">
    <property type="entry name" value="SDR_e"/>
    <property type="match status" value="1"/>
</dbReference>
<dbReference type="InterPro" id="IPR050177">
    <property type="entry name" value="Lipid_A_modif_metabolic_enz"/>
</dbReference>
<dbReference type="PANTHER" id="PTHR43245">
    <property type="entry name" value="BIFUNCTIONAL POLYMYXIN RESISTANCE PROTEIN ARNA"/>
    <property type="match status" value="1"/>
</dbReference>
<protein>
    <recommendedName>
        <fullName evidence="1">NAD-dependent epimerase/dehydratase domain-containing protein</fullName>
    </recommendedName>
</protein>
<name>A0A094R1H2_9ZZZZ</name>
<evidence type="ECO:0000259" key="1">
    <source>
        <dbReference type="Pfam" id="PF01370"/>
    </source>
</evidence>
<dbReference type="InterPro" id="IPR001509">
    <property type="entry name" value="Epimerase_deHydtase"/>
</dbReference>
<dbReference type="SUPFAM" id="SSF51735">
    <property type="entry name" value="NAD(P)-binding Rossmann-fold domains"/>
    <property type="match status" value="1"/>
</dbReference>
<reference evidence="2" key="1">
    <citation type="submission" date="2014-06" db="EMBL/GenBank/DDBJ databases">
        <title>Key roles for freshwater Actinobacteria revealed by deep metagenomic sequencing.</title>
        <authorList>
            <person name="Ghai R."/>
            <person name="Mizuno C.M."/>
            <person name="Picazo A."/>
            <person name="Camacho A."/>
            <person name="Rodriguez-Valera F."/>
        </authorList>
    </citation>
    <scope>NUCLEOTIDE SEQUENCE</scope>
</reference>
<accession>A0A094R1H2</accession>
<dbReference type="InterPro" id="IPR036291">
    <property type="entry name" value="NAD(P)-bd_dom_sf"/>
</dbReference>
<comment type="caution">
    <text evidence="2">The sequence shown here is derived from an EMBL/GenBank/DDBJ whole genome shotgun (WGS) entry which is preliminary data.</text>
</comment>
<organism evidence="2">
    <name type="scientific">freshwater metagenome</name>
    <dbReference type="NCBI Taxonomy" id="449393"/>
    <lineage>
        <taxon>unclassified sequences</taxon>
        <taxon>metagenomes</taxon>
        <taxon>ecological metagenomes</taxon>
    </lineage>
</organism>
<dbReference type="Pfam" id="PF01370">
    <property type="entry name" value="Epimerase"/>
    <property type="match status" value="1"/>
</dbReference>
<dbReference type="PANTHER" id="PTHR43245:SF23">
    <property type="entry name" value="NAD(P)-BINDING DOMAIN-CONTAINING PROTEIN"/>
    <property type="match status" value="1"/>
</dbReference>
<dbReference type="EMBL" id="JNSL01000019">
    <property type="protein sequence ID" value="KGA20886.1"/>
    <property type="molecule type" value="Genomic_DNA"/>
</dbReference>
<evidence type="ECO:0000313" key="2">
    <source>
        <dbReference type="EMBL" id="KGA20886.1"/>
    </source>
</evidence>
<sequence length="340" mass="37666">MANIMVTGGGGYIGTQLVSDLVKLGHRVTVVDRFFFGKETLSQISDSNLVNILQKDIRDLEKEDLKGHDVVCDLACLSNDPAGEIDPQLTYQINRDGRIHVANTAKQSGVGRYIISSSCSVYGQGEEPHLSEVSKTNPISVYAKSTLEAEQENLSLADADFSVTSLRNATVFGLSKRMRFDLVVNLMTLTAFQKGKIIVMGGGKQWRPLVHLSDVSRAFISVIDQKVETINQQVFNIGLDNFQIINLAHLVREELLIPVEIDIAPDDADRRDYNVLFTKARTDLGFEAKIGVPEGIREIYLALKSGRVDTGTKTVTVQWYRNILEAKKLLDSVILEGRVI</sequence>
<gene>
    <name evidence="2" type="ORF">GM51_4780</name>
</gene>